<organism evidence="3 4">
    <name type="scientific">Cirrhinus mrigala</name>
    <name type="common">Mrigala</name>
    <dbReference type="NCBI Taxonomy" id="683832"/>
    <lineage>
        <taxon>Eukaryota</taxon>
        <taxon>Metazoa</taxon>
        <taxon>Chordata</taxon>
        <taxon>Craniata</taxon>
        <taxon>Vertebrata</taxon>
        <taxon>Euteleostomi</taxon>
        <taxon>Actinopterygii</taxon>
        <taxon>Neopterygii</taxon>
        <taxon>Teleostei</taxon>
        <taxon>Ostariophysi</taxon>
        <taxon>Cypriniformes</taxon>
        <taxon>Cyprinidae</taxon>
        <taxon>Labeoninae</taxon>
        <taxon>Labeonini</taxon>
        <taxon>Cirrhinus</taxon>
    </lineage>
</organism>
<dbReference type="SUPFAM" id="SSF52540">
    <property type="entry name" value="P-loop containing nucleoside triphosphate hydrolases"/>
    <property type="match status" value="1"/>
</dbReference>
<keyword evidence="1" id="KW-0009">Actin-binding</keyword>
<dbReference type="AlphaFoldDB" id="A0ABD0Q4K9"/>
<dbReference type="Gene3D" id="1.20.5.4820">
    <property type="match status" value="1"/>
</dbReference>
<evidence type="ECO:0000313" key="4">
    <source>
        <dbReference type="Proteomes" id="UP001529510"/>
    </source>
</evidence>
<dbReference type="InterPro" id="IPR027417">
    <property type="entry name" value="P-loop_NTPase"/>
</dbReference>
<sequence length="102" mass="11782">YRILNPHAIPDDKFVDSRKAAEKLLASLDIDHNQYRFGHTKASCCFQPQAMGYQSQVFFKAGLLGHLEEMRDERLAKVLTLLQAASRGKLMRMELKKMTERK</sequence>
<keyword evidence="1" id="KW-0505">Motor protein</keyword>
<evidence type="ECO:0000256" key="1">
    <source>
        <dbReference type="PROSITE-ProRule" id="PRU00782"/>
    </source>
</evidence>
<accession>A0ABD0Q4K9</accession>
<comment type="caution">
    <text evidence="3">The sequence shown here is derived from an EMBL/GenBank/DDBJ whole genome shotgun (WGS) entry which is preliminary data.</text>
</comment>
<protein>
    <recommendedName>
        <fullName evidence="2">Myosin motor domain-containing protein</fullName>
    </recommendedName>
</protein>
<dbReference type="GO" id="GO:0003779">
    <property type="term" value="F:actin binding"/>
    <property type="evidence" value="ECO:0007669"/>
    <property type="project" value="UniProtKB-KW"/>
</dbReference>
<dbReference type="Proteomes" id="UP001529510">
    <property type="component" value="Unassembled WGS sequence"/>
</dbReference>
<dbReference type="PROSITE" id="PS51456">
    <property type="entry name" value="MYOSIN_MOTOR"/>
    <property type="match status" value="1"/>
</dbReference>
<dbReference type="GO" id="GO:0016459">
    <property type="term" value="C:myosin complex"/>
    <property type="evidence" value="ECO:0007669"/>
    <property type="project" value="UniProtKB-KW"/>
</dbReference>
<evidence type="ECO:0000259" key="2">
    <source>
        <dbReference type="PROSITE" id="PS51456"/>
    </source>
</evidence>
<proteinExistence type="inferred from homology"/>
<feature type="domain" description="Myosin motor" evidence="2">
    <location>
        <begin position="1"/>
        <end position="72"/>
    </location>
</feature>
<feature type="non-terminal residue" evidence="3">
    <location>
        <position position="1"/>
    </location>
</feature>
<dbReference type="InterPro" id="IPR001609">
    <property type="entry name" value="Myosin_head_motor_dom-like"/>
</dbReference>
<evidence type="ECO:0000313" key="3">
    <source>
        <dbReference type="EMBL" id="KAL0181169.1"/>
    </source>
</evidence>
<gene>
    <name evidence="3" type="ORF">M9458_023575</name>
</gene>
<comment type="similarity">
    <text evidence="1">Belongs to the TRAFAC class myosin-kinesin ATPase superfamily. Myosin family.</text>
</comment>
<dbReference type="EMBL" id="JAMKFB020000011">
    <property type="protein sequence ID" value="KAL0181169.1"/>
    <property type="molecule type" value="Genomic_DNA"/>
</dbReference>
<dbReference type="PROSITE" id="PS50096">
    <property type="entry name" value="IQ"/>
    <property type="match status" value="1"/>
</dbReference>
<reference evidence="3 4" key="1">
    <citation type="submission" date="2024-05" db="EMBL/GenBank/DDBJ databases">
        <title>Genome sequencing and assembly of Indian major carp, Cirrhinus mrigala (Hamilton, 1822).</title>
        <authorList>
            <person name="Mohindra V."/>
            <person name="Chowdhury L.M."/>
            <person name="Lal K."/>
            <person name="Jena J.K."/>
        </authorList>
    </citation>
    <scope>NUCLEOTIDE SEQUENCE [LARGE SCALE GENOMIC DNA]</scope>
    <source>
        <strain evidence="3">CM1030</strain>
        <tissue evidence="3">Blood</tissue>
    </source>
</reference>
<keyword evidence="4" id="KW-1185">Reference proteome</keyword>
<comment type="caution">
    <text evidence="1">Lacks conserved residue(s) required for the propagation of feature annotation.</text>
</comment>
<keyword evidence="1" id="KW-0518">Myosin</keyword>
<name>A0ABD0Q4K9_CIRMR</name>